<evidence type="ECO:0000256" key="1">
    <source>
        <dbReference type="SAM" id="MobiDB-lite"/>
    </source>
</evidence>
<reference evidence="4 5" key="1">
    <citation type="journal article" date="2024" name="J. Plant Pathol.">
        <title>Sequence and assembly of the genome of Seiridium unicorne, isolate CBS 538.82, causal agent of cypress canker disease.</title>
        <authorList>
            <person name="Scali E."/>
            <person name="Rocca G.D."/>
            <person name="Danti R."/>
            <person name="Garbelotto M."/>
            <person name="Barberini S."/>
            <person name="Baroncelli R."/>
            <person name="Emiliani G."/>
        </authorList>
    </citation>
    <scope>NUCLEOTIDE SEQUENCE [LARGE SCALE GENOMIC DNA]</scope>
    <source>
        <strain evidence="4 5">BM-138-508</strain>
    </source>
</reference>
<comment type="caution">
    <text evidence="4">The sequence shown here is derived from an EMBL/GenBank/DDBJ whole genome shotgun (WGS) entry which is preliminary data.</text>
</comment>
<feature type="region of interest" description="Disordered" evidence="1">
    <location>
        <begin position="149"/>
        <end position="179"/>
    </location>
</feature>
<accession>A0ABR2V1I5</accession>
<evidence type="ECO:0000259" key="3">
    <source>
        <dbReference type="Pfam" id="PF24870"/>
    </source>
</evidence>
<evidence type="ECO:0000313" key="4">
    <source>
        <dbReference type="EMBL" id="KAK9420787.1"/>
    </source>
</evidence>
<dbReference type="EMBL" id="JARVKF010000223">
    <property type="protein sequence ID" value="KAK9420787.1"/>
    <property type="molecule type" value="Genomic_DNA"/>
</dbReference>
<dbReference type="Proteomes" id="UP001408356">
    <property type="component" value="Unassembled WGS sequence"/>
</dbReference>
<organism evidence="4 5">
    <name type="scientific">Seiridium unicorne</name>
    <dbReference type="NCBI Taxonomy" id="138068"/>
    <lineage>
        <taxon>Eukaryota</taxon>
        <taxon>Fungi</taxon>
        <taxon>Dikarya</taxon>
        <taxon>Ascomycota</taxon>
        <taxon>Pezizomycotina</taxon>
        <taxon>Sordariomycetes</taxon>
        <taxon>Xylariomycetidae</taxon>
        <taxon>Amphisphaeriales</taxon>
        <taxon>Sporocadaceae</taxon>
        <taxon>Seiridium</taxon>
    </lineage>
</organism>
<protein>
    <recommendedName>
        <fullName evidence="3">DUF7735 domain-containing protein</fullName>
    </recommendedName>
</protein>
<name>A0ABR2V1I5_9PEZI</name>
<evidence type="ECO:0000313" key="5">
    <source>
        <dbReference type="Proteomes" id="UP001408356"/>
    </source>
</evidence>
<sequence length="202" mass="19886">MLFTPLVVAVAGLTSTAVATYHPEALRGLQNIKPGVAVRQEGVKCTASLVSLAASVPTPSPELSSALQQYVSTAAVTNPTAVCAVTTAFPSSLSSQYSSYDSAVSSWYNKESSDIDALISSCSTESNVQTIASVVSLFSAYDSVCASATSSGASSSTGSATAPTGSGATSSTSSSTAGAPKQTGMVAGAMAAAGFIGAVAML</sequence>
<evidence type="ECO:0000256" key="2">
    <source>
        <dbReference type="SAM" id="SignalP"/>
    </source>
</evidence>
<proteinExistence type="predicted"/>
<feature type="signal peptide" evidence="2">
    <location>
        <begin position="1"/>
        <end position="19"/>
    </location>
</feature>
<dbReference type="InterPro" id="IPR056637">
    <property type="entry name" value="DUF7735"/>
</dbReference>
<dbReference type="Pfam" id="PF24870">
    <property type="entry name" value="DUF7735"/>
    <property type="match status" value="1"/>
</dbReference>
<feature type="domain" description="DUF7735" evidence="3">
    <location>
        <begin position="42"/>
        <end position="125"/>
    </location>
</feature>
<gene>
    <name evidence="4" type="ORF">SUNI508_00878</name>
</gene>
<feature type="chain" id="PRO_5047053942" description="DUF7735 domain-containing protein" evidence="2">
    <location>
        <begin position="20"/>
        <end position="202"/>
    </location>
</feature>
<keyword evidence="5" id="KW-1185">Reference proteome</keyword>
<keyword evidence="2" id="KW-0732">Signal</keyword>